<gene>
    <name evidence="2" type="ORF">SAMN05428971_2941</name>
</gene>
<keyword evidence="1" id="KW-0812">Transmembrane</keyword>
<dbReference type="AlphaFoldDB" id="A0A1I5EHK8"/>
<dbReference type="OrthoDB" id="7033301at2"/>
<keyword evidence="1" id="KW-0472">Membrane</keyword>
<proteinExistence type="predicted"/>
<accession>A0A1I5EHK8</accession>
<dbReference type="EMBL" id="FOVG01000003">
    <property type="protein sequence ID" value="SFO10978.1"/>
    <property type="molecule type" value="Genomic_DNA"/>
</dbReference>
<organism evidence="2 3">
    <name type="scientific">Candidatus Pantoea varia</name>
    <dbReference type="NCBI Taxonomy" id="1881036"/>
    <lineage>
        <taxon>Bacteria</taxon>
        <taxon>Pseudomonadati</taxon>
        <taxon>Pseudomonadota</taxon>
        <taxon>Gammaproteobacteria</taxon>
        <taxon>Enterobacterales</taxon>
        <taxon>Erwiniaceae</taxon>
        <taxon>Pantoea</taxon>
    </lineage>
</organism>
<reference evidence="3" key="1">
    <citation type="submission" date="2016-10" db="EMBL/GenBank/DDBJ databases">
        <authorList>
            <person name="Varghese N."/>
            <person name="Submissions S."/>
        </authorList>
    </citation>
    <scope>NUCLEOTIDE SEQUENCE [LARGE SCALE GENOMIC DNA]</scope>
    <source>
        <strain evidence="3">OV426</strain>
    </source>
</reference>
<evidence type="ECO:0000256" key="1">
    <source>
        <dbReference type="SAM" id="Phobius"/>
    </source>
</evidence>
<evidence type="ECO:0000313" key="2">
    <source>
        <dbReference type="EMBL" id="SFO10978.1"/>
    </source>
</evidence>
<feature type="transmembrane region" description="Helical" evidence="1">
    <location>
        <begin position="7"/>
        <end position="28"/>
    </location>
</feature>
<dbReference type="Proteomes" id="UP000198968">
    <property type="component" value="Unassembled WGS sequence"/>
</dbReference>
<protein>
    <submittedName>
        <fullName evidence="2">DKNYY family protein</fullName>
    </submittedName>
</protein>
<keyword evidence="1" id="KW-1133">Transmembrane helix</keyword>
<sequence length="334" mass="38558">MKSNHSIFVKIGLIAGVFLIFIFLKYIFDVRRPMQSDVRGRPVLNICSEYVHGRFNQDGERDNLFQLNQQCSNDMQPLFSNYVSIKINIYWMSKLNYEHSPCITGTGDTTGLIYNITFWDCLTAKPMQVNKIEKRDLYLVAKYSSTFRPIDYIKTTRPYWQSEQLANYAQDDSSVYSRGEKIKGVNPKEFQVIFPFGEDIKWRIYNVFKSNGSTYVGGYDVGDLDLSKFHLLSVVSCPEHGLTRCTGFSNPDVFFRAGNWGRGVTGQIGNDVIFLQPEVISRFSNMASPEMFMFASSERIYLYTHSKFYEVVDGQTGLQKKLADMDKQYFEQNP</sequence>
<keyword evidence="3" id="KW-1185">Reference proteome</keyword>
<name>A0A1I5EHK8_9GAMM</name>
<dbReference type="RefSeq" id="WP_090964868.1">
    <property type="nucleotide sequence ID" value="NZ_FOVG01000003.1"/>
</dbReference>
<evidence type="ECO:0000313" key="3">
    <source>
        <dbReference type="Proteomes" id="UP000198968"/>
    </source>
</evidence>